<accession>A0ABQ6IJP4</accession>
<sequence>MNTFTVPTEGTFPIMGWVATAPVLDDDTVTFDLVVTPRIKNASDDGWTPAPAEWFTVNAYDSLAFHLAQSVRVGEPLLVFGSVGSPSPASGTQRTRHQAPRHRRGTQPRHRASHVRRRPRRTRGS</sequence>
<dbReference type="InterPro" id="IPR000424">
    <property type="entry name" value="Primosome_PriB/ssb"/>
</dbReference>
<comment type="caution">
    <text evidence="3">The sequence shown here is derived from an EMBL/GenBank/DDBJ whole genome shotgun (WGS) entry which is preliminary data.</text>
</comment>
<feature type="compositionally biased region" description="Polar residues" evidence="2">
    <location>
        <begin position="84"/>
        <end position="93"/>
    </location>
</feature>
<gene>
    <name evidence="3" type="ORF">GCM10025876_41430</name>
</gene>
<keyword evidence="4" id="KW-1185">Reference proteome</keyword>
<feature type="region of interest" description="Disordered" evidence="2">
    <location>
        <begin position="81"/>
        <end position="125"/>
    </location>
</feature>
<dbReference type="EMBL" id="BSUN01000003">
    <property type="protein sequence ID" value="GMA37939.1"/>
    <property type="molecule type" value="Genomic_DNA"/>
</dbReference>
<evidence type="ECO:0000313" key="4">
    <source>
        <dbReference type="Proteomes" id="UP001157125"/>
    </source>
</evidence>
<evidence type="ECO:0008006" key="5">
    <source>
        <dbReference type="Google" id="ProtNLM"/>
    </source>
</evidence>
<evidence type="ECO:0000256" key="1">
    <source>
        <dbReference type="ARBA" id="ARBA00023125"/>
    </source>
</evidence>
<organism evidence="3 4">
    <name type="scientific">Demequina litorisediminis</name>
    <dbReference type="NCBI Taxonomy" id="1849022"/>
    <lineage>
        <taxon>Bacteria</taxon>
        <taxon>Bacillati</taxon>
        <taxon>Actinomycetota</taxon>
        <taxon>Actinomycetes</taxon>
        <taxon>Micrococcales</taxon>
        <taxon>Demequinaceae</taxon>
        <taxon>Demequina</taxon>
    </lineage>
</organism>
<dbReference type="RefSeq" id="WP_284329602.1">
    <property type="nucleotide sequence ID" value="NZ_BSUN01000003.1"/>
</dbReference>
<keyword evidence="1" id="KW-0238">DNA-binding</keyword>
<evidence type="ECO:0000256" key="2">
    <source>
        <dbReference type="SAM" id="MobiDB-lite"/>
    </source>
</evidence>
<feature type="compositionally biased region" description="Basic residues" evidence="2">
    <location>
        <begin position="94"/>
        <end position="125"/>
    </location>
</feature>
<reference evidence="4" key="1">
    <citation type="journal article" date="2019" name="Int. J. Syst. Evol. Microbiol.">
        <title>The Global Catalogue of Microorganisms (GCM) 10K type strain sequencing project: providing services to taxonomists for standard genome sequencing and annotation.</title>
        <authorList>
            <consortium name="The Broad Institute Genomics Platform"/>
            <consortium name="The Broad Institute Genome Sequencing Center for Infectious Disease"/>
            <person name="Wu L."/>
            <person name="Ma J."/>
        </authorList>
    </citation>
    <scope>NUCLEOTIDE SEQUENCE [LARGE SCALE GENOMIC DNA]</scope>
    <source>
        <strain evidence="4">NBRC 112299</strain>
    </source>
</reference>
<dbReference type="Gene3D" id="2.40.50.140">
    <property type="entry name" value="Nucleic acid-binding proteins"/>
    <property type="match status" value="1"/>
</dbReference>
<protein>
    <recommendedName>
        <fullName evidence="5">Fumarylacetoacetase-like C-terminal domain-containing protein</fullName>
    </recommendedName>
</protein>
<name>A0ABQ6IJP4_9MICO</name>
<dbReference type="Pfam" id="PF00436">
    <property type="entry name" value="SSB"/>
    <property type="match status" value="1"/>
</dbReference>
<evidence type="ECO:0000313" key="3">
    <source>
        <dbReference type="EMBL" id="GMA37939.1"/>
    </source>
</evidence>
<dbReference type="InterPro" id="IPR012340">
    <property type="entry name" value="NA-bd_OB-fold"/>
</dbReference>
<proteinExistence type="predicted"/>
<dbReference type="Proteomes" id="UP001157125">
    <property type="component" value="Unassembled WGS sequence"/>
</dbReference>
<dbReference type="SUPFAM" id="SSF50249">
    <property type="entry name" value="Nucleic acid-binding proteins"/>
    <property type="match status" value="1"/>
</dbReference>